<sequence>MSQITNGPADHPTNPLLPSFKTLKPSSLAAASDKSPRGTFGSSSLVSSIRLPPFQHLLHFIISLLNWIRVWTFRFVDWIVVSLLEIFFSL</sequence>
<evidence type="ECO:0000313" key="2">
    <source>
        <dbReference type="Proteomes" id="UP001234297"/>
    </source>
</evidence>
<protein>
    <submittedName>
        <fullName evidence="1">Uncharacterized protein</fullName>
    </submittedName>
</protein>
<organism evidence="1 2">
    <name type="scientific">Persea americana</name>
    <name type="common">Avocado</name>
    <dbReference type="NCBI Taxonomy" id="3435"/>
    <lineage>
        <taxon>Eukaryota</taxon>
        <taxon>Viridiplantae</taxon>
        <taxon>Streptophyta</taxon>
        <taxon>Embryophyta</taxon>
        <taxon>Tracheophyta</taxon>
        <taxon>Spermatophyta</taxon>
        <taxon>Magnoliopsida</taxon>
        <taxon>Magnoliidae</taxon>
        <taxon>Laurales</taxon>
        <taxon>Lauraceae</taxon>
        <taxon>Persea</taxon>
    </lineage>
</organism>
<name>A0ACC2MD54_PERAE</name>
<dbReference type="Proteomes" id="UP001234297">
    <property type="component" value="Chromosome 2"/>
</dbReference>
<keyword evidence="2" id="KW-1185">Reference proteome</keyword>
<accession>A0ACC2MD54</accession>
<evidence type="ECO:0000313" key="1">
    <source>
        <dbReference type="EMBL" id="KAJ8643612.1"/>
    </source>
</evidence>
<comment type="caution">
    <text evidence="1">The sequence shown here is derived from an EMBL/GenBank/DDBJ whole genome shotgun (WGS) entry which is preliminary data.</text>
</comment>
<gene>
    <name evidence="1" type="ORF">MRB53_005360</name>
</gene>
<proteinExistence type="predicted"/>
<reference evidence="1 2" key="1">
    <citation type="journal article" date="2022" name="Hortic Res">
        <title>A haplotype resolved chromosomal level avocado genome allows analysis of novel avocado genes.</title>
        <authorList>
            <person name="Nath O."/>
            <person name="Fletcher S.J."/>
            <person name="Hayward A."/>
            <person name="Shaw L.M."/>
            <person name="Masouleh A.K."/>
            <person name="Furtado A."/>
            <person name="Henry R.J."/>
            <person name="Mitter N."/>
        </authorList>
    </citation>
    <scope>NUCLEOTIDE SEQUENCE [LARGE SCALE GENOMIC DNA]</scope>
    <source>
        <strain evidence="2">cv. Hass</strain>
    </source>
</reference>
<dbReference type="EMBL" id="CM056810">
    <property type="protein sequence ID" value="KAJ8643612.1"/>
    <property type="molecule type" value="Genomic_DNA"/>
</dbReference>